<feature type="transmembrane region" description="Helical" evidence="2">
    <location>
        <begin position="176"/>
        <end position="202"/>
    </location>
</feature>
<keyword evidence="2" id="KW-0472">Membrane</keyword>
<comment type="caution">
    <text evidence="3">The sequence shown here is derived from an EMBL/GenBank/DDBJ whole genome shotgun (WGS) entry which is preliminary data.</text>
</comment>
<name>A0A831RPL8_9GAMM</name>
<evidence type="ECO:0000313" key="4">
    <source>
        <dbReference type="Proteomes" id="UP000886251"/>
    </source>
</evidence>
<evidence type="ECO:0000256" key="2">
    <source>
        <dbReference type="SAM" id="Phobius"/>
    </source>
</evidence>
<protein>
    <recommendedName>
        <fullName evidence="5">Paraquat-inducible protein A</fullName>
    </recommendedName>
</protein>
<accession>A0A831RPL8</accession>
<dbReference type="AlphaFoldDB" id="A0A831RPL8"/>
<organism evidence="3 4">
    <name type="scientific">Sedimenticola thiotaurini</name>
    <dbReference type="NCBI Taxonomy" id="1543721"/>
    <lineage>
        <taxon>Bacteria</taxon>
        <taxon>Pseudomonadati</taxon>
        <taxon>Pseudomonadota</taxon>
        <taxon>Gammaproteobacteria</taxon>
        <taxon>Chromatiales</taxon>
        <taxon>Sedimenticolaceae</taxon>
        <taxon>Sedimenticola</taxon>
    </lineage>
</organism>
<evidence type="ECO:0000256" key="1">
    <source>
        <dbReference type="SAM" id="Coils"/>
    </source>
</evidence>
<feature type="transmembrane region" description="Helical" evidence="2">
    <location>
        <begin position="254"/>
        <end position="275"/>
    </location>
</feature>
<proteinExistence type="predicted"/>
<feature type="transmembrane region" description="Helical" evidence="2">
    <location>
        <begin position="222"/>
        <end position="239"/>
    </location>
</feature>
<feature type="coiled-coil region" evidence="1">
    <location>
        <begin position="67"/>
        <end position="97"/>
    </location>
</feature>
<dbReference type="Pfam" id="PF04403">
    <property type="entry name" value="PqiA"/>
    <property type="match status" value="1"/>
</dbReference>
<sequence>MIPIPRILPWLLLAVLFAALAGSGWQSWHQARAYEQVTREIVHQLEAEQLLDNSGERLLELLSFGLYDGYTRQLERLEQAKQRQAEHRRAVQRATQLFFALAGAILLLAWLIRRRPGDLGYAALGVALVALVVGLTTPILSLEASRELPVIGQTLFQFQSKGVLSSIQALRGHGDLWLALLLFLFSVLLPTLKTLVALLTLFSRSHSLSLHGLRLSRHLGKWSMADVFVVALLVVFFSTDQPGGLTHAEIQAGLWFFAAYVVLSLVGSQLIAASWPDPAS</sequence>
<evidence type="ECO:0000313" key="3">
    <source>
        <dbReference type="EMBL" id="HEB97141.1"/>
    </source>
</evidence>
<dbReference type="EMBL" id="DRKP01000146">
    <property type="protein sequence ID" value="HEB97141.1"/>
    <property type="molecule type" value="Genomic_DNA"/>
</dbReference>
<gene>
    <name evidence="3" type="ORF">ENI96_12030</name>
</gene>
<dbReference type="Proteomes" id="UP000886251">
    <property type="component" value="Unassembled WGS sequence"/>
</dbReference>
<dbReference type="InterPro" id="IPR007498">
    <property type="entry name" value="PqiA-like"/>
</dbReference>
<keyword evidence="1" id="KW-0175">Coiled coil</keyword>
<evidence type="ECO:0008006" key="5">
    <source>
        <dbReference type="Google" id="ProtNLM"/>
    </source>
</evidence>
<reference evidence="3" key="1">
    <citation type="journal article" date="2020" name="mSystems">
        <title>Genome- and Community-Level Interaction Insights into Carbon Utilization and Element Cycling Functions of Hydrothermarchaeota in Hydrothermal Sediment.</title>
        <authorList>
            <person name="Zhou Z."/>
            <person name="Liu Y."/>
            <person name="Xu W."/>
            <person name="Pan J."/>
            <person name="Luo Z.H."/>
            <person name="Li M."/>
        </authorList>
    </citation>
    <scope>NUCLEOTIDE SEQUENCE [LARGE SCALE GENOMIC DNA]</scope>
    <source>
        <strain evidence="3">HyVt-443</strain>
    </source>
</reference>
<keyword evidence="2" id="KW-0812">Transmembrane</keyword>
<feature type="transmembrane region" description="Helical" evidence="2">
    <location>
        <begin position="119"/>
        <end position="140"/>
    </location>
</feature>
<feature type="transmembrane region" description="Helical" evidence="2">
    <location>
        <begin position="94"/>
        <end position="112"/>
    </location>
</feature>
<keyword evidence="2" id="KW-1133">Transmembrane helix</keyword>